<evidence type="ECO:0000256" key="1">
    <source>
        <dbReference type="ARBA" id="ARBA00005993"/>
    </source>
</evidence>
<dbReference type="Pfam" id="PF00105">
    <property type="entry name" value="zf-C4"/>
    <property type="match status" value="1"/>
</dbReference>
<feature type="domain" description="NR LBD" evidence="12">
    <location>
        <begin position="264"/>
        <end position="481"/>
    </location>
</feature>
<evidence type="ECO:0000256" key="2">
    <source>
        <dbReference type="ARBA" id="ARBA00022723"/>
    </source>
</evidence>
<dbReference type="GO" id="GO:0043565">
    <property type="term" value="F:sequence-specific DNA binding"/>
    <property type="evidence" value="ECO:0007669"/>
    <property type="project" value="InterPro"/>
</dbReference>
<evidence type="ECO:0000256" key="10">
    <source>
        <dbReference type="RuleBase" id="RU004334"/>
    </source>
</evidence>
<dbReference type="PRINTS" id="PR00398">
    <property type="entry name" value="STRDHORMONER"/>
</dbReference>
<dbReference type="Gene3D" id="3.30.50.10">
    <property type="entry name" value="Erythroid Transcription Factor GATA-1, subunit A"/>
    <property type="match status" value="1"/>
</dbReference>
<protein>
    <submittedName>
        <fullName evidence="13">Uncharacterized protein</fullName>
    </submittedName>
</protein>
<organism evidence="13 14">
    <name type="scientific">Patella caerulea</name>
    <name type="common">Rayed Mediterranean limpet</name>
    <dbReference type="NCBI Taxonomy" id="87958"/>
    <lineage>
        <taxon>Eukaryota</taxon>
        <taxon>Metazoa</taxon>
        <taxon>Spiralia</taxon>
        <taxon>Lophotrochozoa</taxon>
        <taxon>Mollusca</taxon>
        <taxon>Gastropoda</taxon>
        <taxon>Patellogastropoda</taxon>
        <taxon>Patelloidea</taxon>
        <taxon>Patellidae</taxon>
        <taxon>Patella</taxon>
    </lineage>
</organism>
<proteinExistence type="inferred from homology"/>
<keyword evidence="9 10" id="KW-0539">Nucleus</keyword>
<keyword evidence="7 10" id="KW-0804">Transcription</keyword>
<keyword evidence="6 10" id="KW-0238">DNA-binding</keyword>
<dbReference type="InterPro" id="IPR050234">
    <property type="entry name" value="Nuclear_hormone_rcpt_NR1"/>
</dbReference>
<dbReference type="InterPro" id="IPR000536">
    <property type="entry name" value="Nucl_hrmn_rcpt_lig-bd"/>
</dbReference>
<keyword evidence="4 10" id="KW-0862">Zinc</keyword>
<evidence type="ECO:0000259" key="12">
    <source>
        <dbReference type="PROSITE" id="PS51843"/>
    </source>
</evidence>
<dbReference type="SUPFAM" id="SSF57716">
    <property type="entry name" value="Glucocorticoid receptor-like (DNA-binding domain)"/>
    <property type="match status" value="1"/>
</dbReference>
<evidence type="ECO:0000256" key="4">
    <source>
        <dbReference type="ARBA" id="ARBA00022833"/>
    </source>
</evidence>
<dbReference type="InterPro" id="IPR035500">
    <property type="entry name" value="NHR-like_dom_sf"/>
</dbReference>
<dbReference type="Pfam" id="PF00104">
    <property type="entry name" value="Hormone_recep"/>
    <property type="match status" value="1"/>
</dbReference>
<keyword evidence="5 10" id="KW-0805">Transcription regulation</keyword>
<dbReference type="InterPro" id="IPR001723">
    <property type="entry name" value="Nuclear_hrmn_rcpt"/>
</dbReference>
<evidence type="ECO:0000259" key="11">
    <source>
        <dbReference type="PROSITE" id="PS51030"/>
    </source>
</evidence>
<evidence type="ECO:0000256" key="8">
    <source>
        <dbReference type="ARBA" id="ARBA00023170"/>
    </source>
</evidence>
<dbReference type="GO" id="GO:0003700">
    <property type="term" value="F:DNA-binding transcription factor activity"/>
    <property type="evidence" value="ECO:0007669"/>
    <property type="project" value="InterPro"/>
</dbReference>
<keyword evidence="2 10" id="KW-0479">Metal-binding</keyword>
<dbReference type="SUPFAM" id="SSF48508">
    <property type="entry name" value="Nuclear receptor ligand-binding domain"/>
    <property type="match status" value="1"/>
</dbReference>
<dbReference type="SMART" id="SM00399">
    <property type="entry name" value="ZnF_C4"/>
    <property type="match status" value="1"/>
</dbReference>
<comment type="subcellular location">
    <subcellularLocation>
        <location evidence="10">Nucleus</location>
    </subcellularLocation>
</comment>
<feature type="domain" description="Nuclear receptor" evidence="11">
    <location>
        <begin position="31"/>
        <end position="106"/>
    </location>
</feature>
<evidence type="ECO:0000313" key="13">
    <source>
        <dbReference type="EMBL" id="KAK6191924.1"/>
    </source>
</evidence>
<comment type="similarity">
    <text evidence="1 10">Belongs to the nuclear hormone receptor family.</text>
</comment>
<dbReference type="Gene3D" id="1.10.565.10">
    <property type="entry name" value="Retinoid X Receptor"/>
    <property type="match status" value="1"/>
</dbReference>
<dbReference type="PROSITE" id="PS00031">
    <property type="entry name" value="NUCLEAR_REC_DBD_1"/>
    <property type="match status" value="1"/>
</dbReference>
<evidence type="ECO:0000256" key="5">
    <source>
        <dbReference type="ARBA" id="ARBA00023015"/>
    </source>
</evidence>
<evidence type="ECO:0000256" key="7">
    <source>
        <dbReference type="ARBA" id="ARBA00023163"/>
    </source>
</evidence>
<dbReference type="SMART" id="SM00430">
    <property type="entry name" value="HOLI"/>
    <property type="match status" value="1"/>
</dbReference>
<accession>A0AAN8KEC8</accession>
<dbReference type="CDD" id="cd06929">
    <property type="entry name" value="NR_LBD_F1"/>
    <property type="match status" value="1"/>
</dbReference>
<dbReference type="AlphaFoldDB" id="A0AAN8KEC8"/>
<evidence type="ECO:0000256" key="9">
    <source>
        <dbReference type="ARBA" id="ARBA00023242"/>
    </source>
</evidence>
<dbReference type="GO" id="GO:0005634">
    <property type="term" value="C:nucleus"/>
    <property type="evidence" value="ECO:0007669"/>
    <property type="project" value="UniProtKB-SubCell"/>
</dbReference>
<dbReference type="CDD" id="cd06916">
    <property type="entry name" value="NR_DBD_like"/>
    <property type="match status" value="1"/>
</dbReference>
<dbReference type="PROSITE" id="PS51030">
    <property type="entry name" value="NUCLEAR_REC_DBD_2"/>
    <property type="match status" value="1"/>
</dbReference>
<dbReference type="PRINTS" id="PR00047">
    <property type="entry name" value="STROIDFINGER"/>
</dbReference>
<evidence type="ECO:0000256" key="3">
    <source>
        <dbReference type="ARBA" id="ARBA00022771"/>
    </source>
</evidence>
<keyword evidence="3 10" id="KW-0863">Zinc-finger</keyword>
<keyword evidence="8 10" id="KW-0675">Receptor</keyword>
<gene>
    <name evidence="13" type="ORF">SNE40_003497</name>
</gene>
<dbReference type="GO" id="GO:0008270">
    <property type="term" value="F:zinc ion binding"/>
    <property type="evidence" value="ECO:0007669"/>
    <property type="project" value="UniProtKB-KW"/>
</dbReference>
<dbReference type="InterPro" id="IPR013088">
    <property type="entry name" value="Znf_NHR/GATA"/>
</dbReference>
<dbReference type="FunFam" id="3.30.50.10:FF:000030">
    <property type="entry name" value="Nuclear Hormone Receptor family"/>
    <property type="match status" value="1"/>
</dbReference>
<dbReference type="Proteomes" id="UP001347796">
    <property type="component" value="Unassembled WGS sequence"/>
</dbReference>
<dbReference type="InterPro" id="IPR001628">
    <property type="entry name" value="Znf_hrmn_rcpt"/>
</dbReference>
<sequence>MESIKTDELVKVETDESKKPTAKCSTHNTYLPPCRICGEKASGFHYGVNTCEACKGFFRRSLKKKTKYKCVGNQSCNIGRGNRNGCPHCRLEKCLAVGMSKQAIKTGRYTHQKRTQNILEIKKLQGLSEKCILDRICDHSESVDSPSAIKDICLGSESEHILLSENDNLKLLSEIAIDADLFVRDCNTSGGSSISSLEFSPKSSPCKKENILESDKLDGIIQRLTAIHREHVQSFTAEDIKEIEEKTTDYYEKYKLKTEVFGRLSLLSMEQYKDFYDLTGIDIDNRQPKCNELAMTMELCIRRLITFAKSIPGFTDLSIEDQSNLLKASRFEFCILGCYRGYNNKIQTIMSPAGNCIYIEESRNVIKGDFILKCFQFAESLKKLDLQYDETVILRAIVLLFRDRCELENPDKVEELQWPLVQCLIYLVKKNHPDQPNMFGKIMDRLMEIRTISEENSVVMKNLLLIPAIQESPLLLEFISF</sequence>
<dbReference type="PANTHER" id="PTHR24082">
    <property type="entry name" value="NUCLEAR HORMONE RECEPTOR"/>
    <property type="match status" value="1"/>
</dbReference>
<reference evidence="13 14" key="1">
    <citation type="submission" date="2024-01" db="EMBL/GenBank/DDBJ databases">
        <title>The genome of the rayed Mediterranean limpet Patella caerulea (Linnaeus, 1758).</title>
        <authorList>
            <person name="Anh-Thu Weber A."/>
            <person name="Halstead-Nussloch G."/>
        </authorList>
    </citation>
    <scope>NUCLEOTIDE SEQUENCE [LARGE SCALE GENOMIC DNA]</scope>
    <source>
        <strain evidence="13">AATW-2023a</strain>
        <tissue evidence="13">Whole specimen</tissue>
    </source>
</reference>
<evidence type="ECO:0000256" key="6">
    <source>
        <dbReference type="ARBA" id="ARBA00023125"/>
    </source>
</evidence>
<name>A0AAN8KEC8_PATCE</name>
<keyword evidence="14" id="KW-1185">Reference proteome</keyword>
<comment type="caution">
    <text evidence="13">The sequence shown here is derived from an EMBL/GenBank/DDBJ whole genome shotgun (WGS) entry which is preliminary data.</text>
</comment>
<dbReference type="PANTHER" id="PTHR24082:SF506">
    <property type="entry name" value="NR LBD DOMAIN-CONTAINING PROTEIN"/>
    <property type="match status" value="1"/>
</dbReference>
<dbReference type="EMBL" id="JAZGQO010000002">
    <property type="protein sequence ID" value="KAK6191924.1"/>
    <property type="molecule type" value="Genomic_DNA"/>
</dbReference>
<dbReference type="PROSITE" id="PS51843">
    <property type="entry name" value="NR_LBD"/>
    <property type="match status" value="1"/>
</dbReference>
<evidence type="ECO:0000313" key="14">
    <source>
        <dbReference type="Proteomes" id="UP001347796"/>
    </source>
</evidence>